<dbReference type="Proteomes" id="UP000004508">
    <property type="component" value="Unassembled WGS sequence"/>
</dbReference>
<sequence length="62" mass="6666">MLLRSCYCPCLLRQRVIAIEAGIAMPPMVAAKFHAVGGDLLGRVRGENDLASFTLNGSWCGD</sequence>
<dbReference type="STRING" id="485913.Krac_3620"/>
<dbReference type="InParanoid" id="D6U2A2"/>
<protein>
    <submittedName>
        <fullName evidence="1">Uncharacterized protein</fullName>
    </submittedName>
</protein>
<dbReference type="AlphaFoldDB" id="D6U2A2"/>
<evidence type="ECO:0000313" key="1">
    <source>
        <dbReference type="EMBL" id="EFH82770.1"/>
    </source>
</evidence>
<gene>
    <name evidence="1" type="ORF">Krac_3620</name>
</gene>
<reference evidence="1 2" key="1">
    <citation type="journal article" date="2011" name="Stand. Genomic Sci.">
        <title>Non-contiguous finished genome sequence and contextual data of the filamentous soil bacterium Ktedonobacter racemifer type strain (SOSP1-21).</title>
        <authorList>
            <person name="Chang Y.J."/>
            <person name="Land M."/>
            <person name="Hauser L."/>
            <person name="Chertkov O."/>
            <person name="Del Rio T.G."/>
            <person name="Nolan M."/>
            <person name="Copeland A."/>
            <person name="Tice H."/>
            <person name="Cheng J.F."/>
            <person name="Lucas S."/>
            <person name="Han C."/>
            <person name="Goodwin L."/>
            <person name="Pitluck S."/>
            <person name="Ivanova N."/>
            <person name="Ovchinikova G."/>
            <person name="Pati A."/>
            <person name="Chen A."/>
            <person name="Palaniappan K."/>
            <person name="Mavromatis K."/>
            <person name="Liolios K."/>
            <person name="Brettin T."/>
            <person name="Fiebig A."/>
            <person name="Rohde M."/>
            <person name="Abt B."/>
            <person name="Goker M."/>
            <person name="Detter J.C."/>
            <person name="Woyke T."/>
            <person name="Bristow J."/>
            <person name="Eisen J.A."/>
            <person name="Markowitz V."/>
            <person name="Hugenholtz P."/>
            <person name="Kyrpides N.C."/>
            <person name="Klenk H.P."/>
            <person name="Lapidus A."/>
        </authorList>
    </citation>
    <scope>NUCLEOTIDE SEQUENCE [LARGE SCALE GENOMIC DNA]</scope>
    <source>
        <strain evidence="2">DSM 44963</strain>
    </source>
</reference>
<accession>D6U2A2</accession>
<evidence type="ECO:0000313" key="2">
    <source>
        <dbReference type="Proteomes" id="UP000004508"/>
    </source>
</evidence>
<organism evidence="1 2">
    <name type="scientific">Ktedonobacter racemifer DSM 44963</name>
    <dbReference type="NCBI Taxonomy" id="485913"/>
    <lineage>
        <taxon>Bacteria</taxon>
        <taxon>Bacillati</taxon>
        <taxon>Chloroflexota</taxon>
        <taxon>Ktedonobacteria</taxon>
        <taxon>Ktedonobacterales</taxon>
        <taxon>Ktedonobacteraceae</taxon>
        <taxon>Ktedonobacter</taxon>
    </lineage>
</organism>
<keyword evidence="2" id="KW-1185">Reference proteome</keyword>
<name>D6U2A2_KTERA</name>
<proteinExistence type="predicted"/>
<comment type="caution">
    <text evidence="1">The sequence shown here is derived from an EMBL/GenBank/DDBJ whole genome shotgun (WGS) entry which is preliminary data.</text>
</comment>
<dbReference type="EMBL" id="ADVG01000004">
    <property type="protein sequence ID" value="EFH82770.1"/>
    <property type="molecule type" value="Genomic_DNA"/>
</dbReference>